<accession>A0A9Q1JTI6</accession>
<organism evidence="2 3">
    <name type="scientific">Carnegiea gigantea</name>
    <dbReference type="NCBI Taxonomy" id="171969"/>
    <lineage>
        <taxon>Eukaryota</taxon>
        <taxon>Viridiplantae</taxon>
        <taxon>Streptophyta</taxon>
        <taxon>Embryophyta</taxon>
        <taxon>Tracheophyta</taxon>
        <taxon>Spermatophyta</taxon>
        <taxon>Magnoliopsida</taxon>
        <taxon>eudicotyledons</taxon>
        <taxon>Gunneridae</taxon>
        <taxon>Pentapetalae</taxon>
        <taxon>Caryophyllales</taxon>
        <taxon>Cactineae</taxon>
        <taxon>Cactaceae</taxon>
        <taxon>Cactoideae</taxon>
        <taxon>Echinocereeae</taxon>
        <taxon>Carnegiea</taxon>
    </lineage>
</organism>
<dbReference type="AlphaFoldDB" id="A0A9Q1JTI6"/>
<keyword evidence="3" id="KW-1185">Reference proteome</keyword>
<dbReference type="Proteomes" id="UP001153076">
    <property type="component" value="Unassembled WGS sequence"/>
</dbReference>
<feature type="region of interest" description="Disordered" evidence="1">
    <location>
        <begin position="39"/>
        <end position="71"/>
    </location>
</feature>
<gene>
    <name evidence="2" type="ORF">Cgig2_015398</name>
</gene>
<evidence type="ECO:0000313" key="2">
    <source>
        <dbReference type="EMBL" id="KAJ8430916.1"/>
    </source>
</evidence>
<sequence>MTIALKPHNVRKYEFHEQNGHTTAKCKIKQDRETEIKIRRWPLSKASGSSSSLPSSPPPSRGAVLPGLSGSDSIAQACSAQRERKLGQNPNAPAEEARPLKSEIAMNKQMLCHDESVCSTHPKGRNARAPLGSAFLPPQPHKTSFPGVAPFSFQRSKNGNLASGPGPVLCFDELVLIEHTSMLLCKDPKEDRELPVEYPLAISFGTVFSQAVCFVWANFHSEHQSHEK</sequence>
<dbReference type="EMBL" id="JAKOGI010000741">
    <property type="protein sequence ID" value="KAJ8430916.1"/>
    <property type="molecule type" value="Genomic_DNA"/>
</dbReference>
<evidence type="ECO:0000313" key="3">
    <source>
        <dbReference type="Proteomes" id="UP001153076"/>
    </source>
</evidence>
<protein>
    <submittedName>
        <fullName evidence="2">Uncharacterized protein</fullName>
    </submittedName>
</protein>
<feature type="region of interest" description="Disordered" evidence="1">
    <location>
        <begin position="79"/>
        <end position="98"/>
    </location>
</feature>
<feature type="compositionally biased region" description="Low complexity" evidence="1">
    <location>
        <begin position="43"/>
        <end position="54"/>
    </location>
</feature>
<evidence type="ECO:0000256" key="1">
    <source>
        <dbReference type="SAM" id="MobiDB-lite"/>
    </source>
</evidence>
<reference evidence="2" key="1">
    <citation type="submission" date="2022-04" db="EMBL/GenBank/DDBJ databases">
        <title>Carnegiea gigantea Genome sequencing and assembly v2.</title>
        <authorList>
            <person name="Copetti D."/>
            <person name="Sanderson M.J."/>
            <person name="Burquez A."/>
            <person name="Wojciechowski M.F."/>
        </authorList>
    </citation>
    <scope>NUCLEOTIDE SEQUENCE</scope>
    <source>
        <strain evidence="2">SGP5-SGP5p</strain>
        <tissue evidence="2">Aerial part</tissue>
    </source>
</reference>
<proteinExistence type="predicted"/>
<name>A0A9Q1JTI6_9CARY</name>
<comment type="caution">
    <text evidence="2">The sequence shown here is derived from an EMBL/GenBank/DDBJ whole genome shotgun (WGS) entry which is preliminary data.</text>
</comment>